<dbReference type="EMBL" id="JACIEP010000005">
    <property type="protein sequence ID" value="MBB4035738.1"/>
    <property type="molecule type" value="Genomic_DNA"/>
</dbReference>
<dbReference type="Proteomes" id="UP000555103">
    <property type="component" value="Unassembled WGS sequence"/>
</dbReference>
<reference evidence="1 2" key="1">
    <citation type="submission" date="2020-08" db="EMBL/GenBank/DDBJ databases">
        <title>Genomic Encyclopedia of Type Strains, Phase IV (KMG-IV): sequencing the most valuable type-strain genomes for metagenomic binning, comparative biology and taxonomic classification.</title>
        <authorList>
            <person name="Goeker M."/>
        </authorList>
    </citation>
    <scope>NUCLEOTIDE SEQUENCE [LARGE SCALE GENOMIC DNA]</scope>
    <source>
        <strain evidence="1 2">DSM 104969</strain>
    </source>
</reference>
<sequence length="35" mass="4024">MINFVGALVRLRHPVVVVKGNQVKILNRPRCCKHQ</sequence>
<gene>
    <name evidence="1" type="ORF">GGR21_001633</name>
</gene>
<evidence type="ECO:0000313" key="2">
    <source>
        <dbReference type="Proteomes" id="UP000555103"/>
    </source>
</evidence>
<name>A0A840CNS7_9BACT</name>
<organism evidence="1 2">
    <name type="scientific">Dysgonomonas hofstadii</name>
    <dbReference type="NCBI Taxonomy" id="637886"/>
    <lineage>
        <taxon>Bacteria</taxon>
        <taxon>Pseudomonadati</taxon>
        <taxon>Bacteroidota</taxon>
        <taxon>Bacteroidia</taxon>
        <taxon>Bacteroidales</taxon>
        <taxon>Dysgonomonadaceae</taxon>
        <taxon>Dysgonomonas</taxon>
    </lineage>
</organism>
<keyword evidence="2" id="KW-1185">Reference proteome</keyword>
<dbReference type="AlphaFoldDB" id="A0A840CNS7"/>
<accession>A0A840CNS7</accession>
<comment type="caution">
    <text evidence="1">The sequence shown here is derived from an EMBL/GenBank/DDBJ whole genome shotgun (WGS) entry which is preliminary data.</text>
</comment>
<proteinExistence type="predicted"/>
<protein>
    <submittedName>
        <fullName evidence="1">Uncharacterized protein</fullName>
    </submittedName>
</protein>
<evidence type="ECO:0000313" key="1">
    <source>
        <dbReference type="EMBL" id="MBB4035738.1"/>
    </source>
</evidence>